<keyword evidence="1" id="KW-0472">Membrane</keyword>
<evidence type="ECO:0000256" key="1">
    <source>
        <dbReference type="SAM" id="Phobius"/>
    </source>
</evidence>
<dbReference type="RefSeq" id="WP_135394569.1">
    <property type="nucleotide sequence ID" value="NZ_SRMB01000001.1"/>
</dbReference>
<feature type="chain" id="PRO_5021311857" evidence="2">
    <location>
        <begin position="20"/>
        <end position="137"/>
    </location>
</feature>
<sequence length="137" mass="14988">MKSFALGLLLLLSSSTAFSQTTGARKPTPLNNICLTPRQAQVVNDSLYRFQEVKRALASVRQTSREKTLLLAEQKKATAEALLAADQFRQAGNLQAALTASARAESNQWKLKAKRRFWVNVALSSVVVSGTALLITR</sequence>
<dbReference type="EMBL" id="SRMB01000001">
    <property type="protein sequence ID" value="TGE29787.1"/>
    <property type="molecule type" value="Genomic_DNA"/>
</dbReference>
<gene>
    <name evidence="3" type="ORF">E5K02_10110</name>
</gene>
<protein>
    <submittedName>
        <fullName evidence="3">Uncharacterized protein</fullName>
    </submittedName>
</protein>
<dbReference type="AlphaFoldDB" id="A0A4Z0QI91"/>
<keyword evidence="1" id="KW-0812">Transmembrane</keyword>
<reference evidence="3 4" key="1">
    <citation type="submission" date="2019-04" db="EMBL/GenBank/DDBJ databases">
        <authorList>
            <person name="Feng G."/>
            <person name="Zhang J."/>
            <person name="Zhu H."/>
        </authorList>
    </citation>
    <scope>NUCLEOTIDE SEQUENCE [LARGE SCALE GENOMIC DNA]</scope>
    <source>
        <strain evidence="3 4">9PBR-1</strain>
    </source>
</reference>
<name>A0A4Z0QI91_9BACT</name>
<dbReference type="Proteomes" id="UP000298471">
    <property type="component" value="Unassembled WGS sequence"/>
</dbReference>
<accession>A0A4Z0QI91</accession>
<evidence type="ECO:0000313" key="4">
    <source>
        <dbReference type="Proteomes" id="UP000298471"/>
    </source>
</evidence>
<keyword evidence="1" id="KW-1133">Transmembrane helix</keyword>
<comment type="caution">
    <text evidence="3">The sequence shown here is derived from an EMBL/GenBank/DDBJ whole genome shotgun (WGS) entry which is preliminary data.</text>
</comment>
<evidence type="ECO:0000313" key="3">
    <source>
        <dbReference type="EMBL" id="TGE29787.1"/>
    </source>
</evidence>
<feature type="signal peptide" evidence="2">
    <location>
        <begin position="1"/>
        <end position="19"/>
    </location>
</feature>
<evidence type="ECO:0000256" key="2">
    <source>
        <dbReference type="SAM" id="SignalP"/>
    </source>
</evidence>
<keyword evidence="4" id="KW-1185">Reference proteome</keyword>
<feature type="transmembrane region" description="Helical" evidence="1">
    <location>
        <begin position="117"/>
        <end position="135"/>
    </location>
</feature>
<keyword evidence="2" id="KW-0732">Signal</keyword>
<organism evidence="3 4">
    <name type="scientific">Hymenobacter metallicola</name>
    <dbReference type="NCBI Taxonomy" id="2563114"/>
    <lineage>
        <taxon>Bacteria</taxon>
        <taxon>Pseudomonadati</taxon>
        <taxon>Bacteroidota</taxon>
        <taxon>Cytophagia</taxon>
        <taxon>Cytophagales</taxon>
        <taxon>Hymenobacteraceae</taxon>
        <taxon>Hymenobacter</taxon>
    </lineage>
</organism>
<proteinExistence type="predicted"/>